<name>A0A2R6PG89_9APHY</name>
<feature type="region of interest" description="Disordered" evidence="1">
    <location>
        <begin position="92"/>
        <end position="119"/>
    </location>
</feature>
<protein>
    <submittedName>
        <fullName evidence="2">Uncharacterized protein</fullName>
    </submittedName>
</protein>
<dbReference type="AlphaFoldDB" id="A0A2R6PG89"/>
<reference evidence="2 3" key="1">
    <citation type="submission" date="2018-02" db="EMBL/GenBank/DDBJ databases">
        <title>Genome sequence of the basidiomycete white-rot fungus Phlebia centrifuga.</title>
        <authorList>
            <person name="Granchi Z."/>
            <person name="Peng M."/>
            <person name="de Vries R.P."/>
            <person name="Hilden K."/>
            <person name="Makela M.R."/>
            <person name="Grigoriev I."/>
            <person name="Riley R."/>
        </authorList>
    </citation>
    <scope>NUCLEOTIDE SEQUENCE [LARGE SCALE GENOMIC DNA]</scope>
    <source>
        <strain evidence="2 3">FBCC195</strain>
    </source>
</reference>
<feature type="compositionally biased region" description="Acidic residues" evidence="1">
    <location>
        <begin position="95"/>
        <end position="115"/>
    </location>
</feature>
<dbReference type="Proteomes" id="UP000186601">
    <property type="component" value="Unassembled WGS sequence"/>
</dbReference>
<comment type="caution">
    <text evidence="2">The sequence shown here is derived from an EMBL/GenBank/DDBJ whole genome shotgun (WGS) entry which is preliminary data.</text>
</comment>
<evidence type="ECO:0000256" key="1">
    <source>
        <dbReference type="SAM" id="MobiDB-lite"/>
    </source>
</evidence>
<organism evidence="2 3">
    <name type="scientific">Hermanssonia centrifuga</name>
    <dbReference type="NCBI Taxonomy" id="98765"/>
    <lineage>
        <taxon>Eukaryota</taxon>
        <taxon>Fungi</taxon>
        <taxon>Dikarya</taxon>
        <taxon>Basidiomycota</taxon>
        <taxon>Agaricomycotina</taxon>
        <taxon>Agaricomycetes</taxon>
        <taxon>Polyporales</taxon>
        <taxon>Meruliaceae</taxon>
        <taxon>Hermanssonia</taxon>
    </lineage>
</organism>
<gene>
    <name evidence="2" type="ORF">PHLCEN_2v4906</name>
</gene>
<keyword evidence="3" id="KW-1185">Reference proteome</keyword>
<proteinExistence type="predicted"/>
<sequence length="215" mass="24718">MSNCFQALGSVDPPGVVQYLDPIFTPRSARYSSKELFYVASLPGFTSLPRQLVPDGRRALQPPVYLYGWEIDRAKLGEYAEENNLREFVEKTVWLDEDEDEDDDKDEDEDEDEDEPKTRIIIAENESRTMLNVMYSLAKDVGLRLRPQCPLGSVLAQGTMVSFFALYSNYQLANAPLKTEIAALQDHLRACIGETEPPKWLPDDEEFQWRQLYLR</sequence>
<dbReference type="EMBL" id="MLYV02000495">
    <property type="protein sequence ID" value="PSR90488.1"/>
    <property type="molecule type" value="Genomic_DNA"/>
</dbReference>
<evidence type="ECO:0000313" key="2">
    <source>
        <dbReference type="EMBL" id="PSR90488.1"/>
    </source>
</evidence>
<accession>A0A2R6PG89</accession>
<evidence type="ECO:0000313" key="3">
    <source>
        <dbReference type="Proteomes" id="UP000186601"/>
    </source>
</evidence>